<organism evidence="2">
    <name type="scientific">Anopheles atroparvus</name>
    <name type="common">European mosquito</name>
    <dbReference type="NCBI Taxonomy" id="41427"/>
    <lineage>
        <taxon>Eukaryota</taxon>
        <taxon>Metazoa</taxon>
        <taxon>Ecdysozoa</taxon>
        <taxon>Arthropoda</taxon>
        <taxon>Hexapoda</taxon>
        <taxon>Insecta</taxon>
        <taxon>Pterygota</taxon>
        <taxon>Neoptera</taxon>
        <taxon>Endopterygota</taxon>
        <taxon>Diptera</taxon>
        <taxon>Nematocera</taxon>
        <taxon>Culicoidea</taxon>
        <taxon>Culicidae</taxon>
        <taxon>Anophelinae</taxon>
        <taxon>Anopheles</taxon>
    </lineage>
</organism>
<proteinExistence type="predicted"/>
<protein>
    <recommendedName>
        <fullName evidence="1">CHK kinase-like domain-containing protein</fullName>
    </recommendedName>
</protein>
<evidence type="ECO:0000313" key="2">
    <source>
        <dbReference type="EnsemblMetazoa" id="AATE014221-PA.1"/>
    </source>
</evidence>
<dbReference type="PANTHER" id="PTHR11012:SF54">
    <property type="entry name" value="CHK KINASE-LIKE DOMAIN-CONTAINING PROTEIN"/>
    <property type="match status" value="1"/>
</dbReference>
<dbReference type="SUPFAM" id="SSF56112">
    <property type="entry name" value="Protein kinase-like (PK-like)"/>
    <property type="match status" value="1"/>
</dbReference>
<dbReference type="InterPro" id="IPR015897">
    <property type="entry name" value="CHK_kinase-like"/>
</dbReference>
<dbReference type="AlphaFoldDB" id="A0A182JA39"/>
<reference evidence="2" key="1">
    <citation type="submission" date="2022-08" db="UniProtKB">
        <authorList>
            <consortium name="EnsemblMetazoa"/>
        </authorList>
    </citation>
    <scope>IDENTIFICATION</scope>
    <source>
        <strain evidence="2">EBRO</strain>
    </source>
</reference>
<dbReference type="Pfam" id="PF02958">
    <property type="entry name" value="EcKL"/>
    <property type="match status" value="1"/>
</dbReference>
<dbReference type="InterPro" id="IPR011009">
    <property type="entry name" value="Kinase-like_dom_sf"/>
</dbReference>
<dbReference type="InterPro" id="IPR004119">
    <property type="entry name" value="EcKL"/>
</dbReference>
<dbReference type="Gene3D" id="3.90.1200.10">
    <property type="match status" value="1"/>
</dbReference>
<sequence>MPEAVKTSFPDYIAFGLEEVARKQGFTDGLYHIECESGSNMGDGFTGELVKVFIREADRELVVLCKQLPQNEMRKQQGIHMFERESDAYLRIIPLLLEFQREKVLEKKVPRFDNVPRCYYAKTVVDKLETVIVMEDLRLQAFRMWDKAHPVNFEHARLLMVTLGRLHALSFAMKDQRPEQCANFREFIDPMSKVFEMDPTKAFERMMSSMCRRAIDTLEQHDTFRREKLEQLRDRCVQELLACTDATAAEPYAIIGHGDCWSNNMMFQYGEDNVTPCNIKLIDWQLSRYGSPVLDLVYFIFNCTDEEFRAHSYQRLLSIYYNSLSEHLHNLGGNVDELYPRSAFRDQLKRFGRYGFLMSLMVLPIICTPNDELPDTDETMEAMMKDLTNGTENEKGMVYGTTEKAAVRYRKRMSGAIRDVIRFGYI</sequence>
<dbReference type="SMART" id="SM00587">
    <property type="entry name" value="CHK"/>
    <property type="match status" value="1"/>
</dbReference>
<dbReference type="EnsemblMetazoa" id="AATE014221-RA">
    <property type="protein sequence ID" value="AATE014221-PA.1"/>
    <property type="gene ID" value="AATE014221"/>
</dbReference>
<name>A0A182JA39_ANOAO</name>
<dbReference type="VEuPathDB" id="VectorBase:AATE014221"/>
<evidence type="ECO:0000259" key="1">
    <source>
        <dbReference type="SMART" id="SM00587"/>
    </source>
</evidence>
<feature type="domain" description="CHK kinase-like" evidence="1">
    <location>
        <begin position="132"/>
        <end position="330"/>
    </location>
</feature>
<dbReference type="PANTHER" id="PTHR11012">
    <property type="entry name" value="PROTEIN KINASE-LIKE DOMAIN-CONTAINING"/>
    <property type="match status" value="1"/>
</dbReference>
<accession>A0A182JA39</accession>